<name>A0ABR0DS61_9LAMI</name>
<comment type="subcellular location">
    <subcellularLocation>
        <location evidence="1">Cell membrane</location>
        <topology evidence="1">Single-pass type I membrane protein</topology>
    </subcellularLocation>
</comment>
<dbReference type="SUPFAM" id="SSF56112">
    <property type="entry name" value="Protein kinase-like (PK-like)"/>
    <property type="match status" value="2"/>
</dbReference>
<feature type="domain" description="Protein kinase" evidence="13">
    <location>
        <begin position="1315"/>
        <end position="1593"/>
    </location>
</feature>
<proteinExistence type="predicted"/>
<keyword evidence="6 11" id="KW-0547">Nucleotide-binding</keyword>
<evidence type="ECO:0000259" key="14">
    <source>
        <dbReference type="PROSITE" id="PS50927"/>
    </source>
</evidence>
<evidence type="ECO:0000256" key="3">
    <source>
        <dbReference type="ARBA" id="ARBA00022527"/>
    </source>
</evidence>
<dbReference type="InterPro" id="IPR011009">
    <property type="entry name" value="Kinase-like_dom_sf"/>
</dbReference>
<dbReference type="Gene3D" id="3.30.200.20">
    <property type="entry name" value="Phosphorylase Kinase, domain 1"/>
    <property type="match status" value="2"/>
</dbReference>
<organism evidence="16 17">
    <name type="scientific">Penstemon davidsonii</name>
    <dbReference type="NCBI Taxonomy" id="160366"/>
    <lineage>
        <taxon>Eukaryota</taxon>
        <taxon>Viridiplantae</taxon>
        <taxon>Streptophyta</taxon>
        <taxon>Embryophyta</taxon>
        <taxon>Tracheophyta</taxon>
        <taxon>Spermatophyta</taxon>
        <taxon>Magnoliopsida</taxon>
        <taxon>eudicotyledons</taxon>
        <taxon>Gunneridae</taxon>
        <taxon>Pentapetalae</taxon>
        <taxon>asterids</taxon>
        <taxon>lamiids</taxon>
        <taxon>Lamiales</taxon>
        <taxon>Plantaginaceae</taxon>
        <taxon>Cheloneae</taxon>
        <taxon>Penstemon</taxon>
    </lineage>
</organism>
<dbReference type="Pfam" id="PF01453">
    <property type="entry name" value="B_lectin"/>
    <property type="match status" value="2"/>
</dbReference>
<feature type="domain" description="Protein kinase" evidence="13">
    <location>
        <begin position="512"/>
        <end position="800"/>
    </location>
</feature>
<dbReference type="Gene3D" id="2.90.10.10">
    <property type="entry name" value="Bulb-type lectin domain"/>
    <property type="match status" value="2"/>
</dbReference>
<dbReference type="InterPro" id="IPR001480">
    <property type="entry name" value="Bulb-type_lectin_dom"/>
</dbReference>
<evidence type="ECO:0000256" key="5">
    <source>
        <dbReference type="ARBA" id="ARBA00022729"/>
    </source>
</evidence>
<dbReference type="InterPro" id="IPR000719">
    <property type="entry name" value="Prot_kinase_dom"/>
</dbReference>
<dbReference type="EMBL" id="JAYDYQ010001087">
    <property type="protein sequence ID" value="KAK4491696.1"/>
    <property type="molecule type" value="Genomic_DNA"/>
</dbReference>
<keyword evidence="4" id="KW-0808">Transferase</keyword>
<evidence type="ECO:0000256" key="12">
    <source>
        <dbReference type="SAM" id="Phobius"/>
    </source>
</evidence>
<evidence type="ECO:0000256" key="4">
    <source>
        <dbReference type="ARBA" id="ARBA00022679"/>
    </source>
</evidence>
<keyword evidence="5" id="KW-0732">Signal</keyword>
<feature type="domain" description="Apple" evidence="15">
    <location>
        <begin position="340"/>
        <end position="422"/>
    </location>
</feature>
<dbReference type="Pfam" id="PF00954">
    <property type="entry name" value="S_locus_glycop"/>
    <property type="match status" value="2"/>
</dbReference>
<dbReference type="InterPro" id="IPR000858">
    <property type="entry name" value="S_locus_glycoprot_dom"/>
</dbReference>
<feature type="transmembrane region" description="Helical" evidence="12">
    <location>
        <begin position="1229"/>
        <end position="1253"/>
    </location>
</feature>
<dbReference type="InterPro" id="IPR036426">
    <property type="entry name" value="Bulb-type_lectin_dom_sf"/>
</dbReference>
<dbReference type="Proteomes" id="UP001291926">
    <property type="component" value="Unassembled WGS sequence"/>
</dbReference>
<dbReference type="InterPro" id="IPR008271">
    <property type="entry name" value="Ser/Thr_kinase_AS"/>
</dbReference>
<evidence type="ECO:0000256" key="10">
    <source>
        <dbReference type="ARBA" id="ARBA00023180"/>
    </source>
</evidence>
<dbReference type="CDD" id="cd00028">
    <property type="entry name" value="B_lectin"/>
    <property type="match status" value="2"/>
</dbReference>
<evidence type="ECO:0000256" key="7">
    <source>
        <dbReference type="ARBA" id="ARBA00022777"/>
    </source>
</evidence>
<feature type="transmembrane region" description="Helical" evidence="12">
    <location>
        <begin position="434"/>
        <end position="457"/>
    </location>
</feature>
<dbReference type="SMART" id="SM00473">
    <property type="entry name" value="PAN_AP"/>
    <property type="match status" value="2"/>
</dbReference>
<feature type="binding site" evidence="11">
    <location>
        <position position="1343"/>
    </location>
    <ligand>
        <name>ATP</name>
        <dbReference type="ChEBI" id="CHEBI:30616"/>
    </ligand>
</feature>
<dbReference type="PROSITE" id="PS50011">
    <property type="entry name" value="PROTEIN_KINASE_DOM"/>
    <property type="match status" value="2"/>
</dbReference>
<evidence type="ECO:0000259" key="13">
    <source>
        <dbReference type="PROSITE" id="PS50011"/>
    </source>
</evidence>
<dbReference type="PANTHER" id="PTHR27002">
    <property type="entry name" value="RECEPTOR-LIKE SERINE/THREONINE-PROTEIN KINASE SD1-8"/>
    <property type="match status" value="1"/>
</dbReference>
<keyword evidence="2" id="KW-1003">Cell membrane</keyword>
<keyword evidence="3" id="KW-0723">Serine/threonine-protein kinase</keyword>
<dbReference type="InterPro" id="IPR001245">
    <property type="entry name" value="Ser-Thr/Tyr_kinase_cat_dom"/>
</dbReference>
<reference evidence="16 17" key="1">
    <citation type="journal article" date="2023" name="bioRxiv">
        <title>Genome report: Whole genome sequence and annotation of Penstemon davidsonii.</title>
        <authorList>
            <person name="Ostevik K.L."/>
            <person name="Alabady M."/>
            <person name="Zhang M."/>
            <person name="Rausher M.D."/>
        </authorList>
    </citation>
    <scope>NUCLEOTIDE SEQUENCE [LARGE SCALE GENOMIC DNA]</scope>
    <source>
        <strain evidence="16">DNT005</strain>
        <tissue evidence="16">Whole leaf</tissue>
    </source>
</reference>
<evidence type="ECO:0000313" key="16">
    <source>
        <dbReference type="EMBL" id="KAK4491696.1"/>
    </source>
</evidence>
<dbReference type="CDD" id="cd01098">
    <property type="entry name" value="PAN_AP_plant"/>
    <property type="match status" value="2"/>
</dbReference>
<dbReference type="Pfam" id="PF07714">
    <property type="entry name" value="PK_Tyr_Ser-Thr"/>
    <property type="match status" value="2"/>
</dbReference>
<evidence type="ECO:0000256" key="9">
    <source>
        <dbReference type="ARBA" id="ARBA00023157"/>
    </source>
</evidence>
<keyword evidence="7" id="KW-0418">Kinase</keyword>
<keyword evidence="12" id="KW-1133">Transmembrane helix</keyword>
<dbReference type="Pfam" id="PF08276">
    <property type="entry name" value="PAN_2"/>
    <property type="match status" value="2"/>
</dbReference>
<evidence type="ECO:0000256" key="8">
    <source>
        <dbReference type="ARBA" id="ARBA00022840"/>
    </source>
</evidence>
<dbReference type="SMART" id="SM00220">
    <property type="entry name" value="S_TKc"/>
    <property type="match status" value="2"/>
</dbReference>
<evidence type="ECO:0000313" key="17">
    <source>
        <dbReference type="Proteomes" id="UP001291926"/>
    </source>
</evidence>
<dbReference type="CDD" id="cd14066">
    <property type="entry name" value="STKc_IRAK"/>
    <property type="match status" value="2"/>
</dbReference>
<keyword evidence="10" id="KW-0325">Glycoprotein</keyword>
<feature type="domain" description="Apple" evidence="15">
    <location>
        <begin position="1136"/>
        <end position="1218"/>
    </location>
</feature>
<dbReference type="PROSITE" id="PS50927">
    <property type="entry name" value="BULB_LECTIN"/>
    <property type="match status" value="2"/>
</dbReference>
<accession>A0ABR0DS61</accession>
<evidence type="ECO:0000256" key="11">
    <source>
        <dbReference type="PROSITE-ProRule" id="PRU10141"/>
    </source>
</evidence>
<feature type="transmembrane region" description="Helical" evidence="12">
    <location>
        <begin position="6"/>
        <end position="27"/>
    </location>
</feature>
<keyword evidence="8 11" id="KW-0067">ATP-binding</keyword>
<dbReference type="PROSITE" id="PS00108">
    <property type="entry name" value="PROTEIN_KINASE_ST"/>
    <property type="match status" value="2"/>
</dbReference>
<dbReference type="InterPro" id="IPR003609">
    <property type="entry name" value="Pan_app"/>
</dbReference>
<dbReference type="PROSITE" id="PS50948">
    <property type="entry name" value="PAN"/>
    <property type="match status" value="2"/>
</dbReference>
<keyword evidence="12" id="KW-0812">Transmembrane</keyword>
<dbReference type="CDD" id="cd00054">
    <property type="entry name" value="EGF_CA"/>
    <property type="match status" value="1"/>
</dbReference>
<dbReference type="Gene3D" id="1.10.510.10">
    <property type="entry name" value="Transferase(Phosphotransferase) domain 1"/>
    <property type="match status" value="2"/>
</dbReference>
<keyword evidence="12" id="KW-0472">Membrane</keyword>
<evidence type="ECO:0000259" key="15">
    <source>
        <dbReference type="PROSITE" id="PS50948"/>
    </source>
</evidence>
<dbReference type="SUPFAM" id="SSF51110">
    <property type="entry name" value="alpha-D-mannose-specific plant lectins"/>
    <property type="match status" value="2"/>
</dbReference>
<keyword evidence="9" id="KW-1015">Disulfide bond</keyword>
<dbReference type="PANTHER" id="PTHR27002:SF1082">
    <property type="entry name" value="OS06G0693000 PROTEIN"/>
    <property type="match status" value="1"/>
</dbReference>
<feature type="binding site" evidence="11">
    <location>
        <position position="540"/>
    </location>
    <ligand>
        <name>ATP</name>
        <dbReference type="ChEBI" id="CHEBI:30616"/>
    </ligand>
</feature>
<sequence>MNTNIVHLYLQSVLFVLSLVPLLCFCLDTDTLTSNITFRDSDTIISGLHDFKLGFFSPANNTNRYLAVFYNVSEETAVWIANSDRPLNDSSGTVTFSRNGNLLLTNGRNETLWSTNATGTYPRNTSAQIQDNGNLVLRDTSTRSIIWESFAHPSNVLLPTMRSTDNIHTGHKVVYSSWKNRSDPEPGSFTSGLVALNIPQVFIWNNGRPHWRSGPWNGMILSGVPDMYSPYLAAFSIWNDTTGTFYITPHETTFLMKYTLNSTGNIEQTMWNNRQMNWDVTWVAIENECDVYGACGPFGSCNIRDSPICSCTRGFEPVNREEWESGNWTSGCVRRRQLPCEQSNNTSGDRDGFLRLQFNKVPDFAEHFQSRDPDVCRTRCLSNCSCIAYAHDPYIGCMSWSKPLVDFQRFNSVGIDLFLRLEASELDNHSNRMLVIIIPVVVGFVAISFVIIIAWFWNKRKGKRFAPKTIAKDIKFLEAESAIVFKDETEKVNVEELPLFSFETLSNATYQFHENYLLGRGGFGLVYKGYLENGKVIAVKRLSAASGQGNEEFMNEVVVISKLQHRNLVRLIGCCVEGEEKMLIYEYMPNKSLDGCLFDPNHPSQKILDWKKRFNIIESIGRGLLYLHRDSRLKIIHRDLKTSNVLLDKDWNPKISDFGMARIFGGNEDFGNTSRVVGTYGYMAPEYAMEGRFSEKSDVYSFGVLMLEIISGKKNTHYYNKELSLSLFGCAWELWNEENGLDFVDQTIESSNFEGEIVRCIHIALLCVQEFPNDRPSIQTVLSMLSREIINLPMPKQPVFAEKWNRSHVGTGTTQRSSQVEYPYTDTLTSNITFRDSDTIISGRHVFKLGFFSPENNTNRYLAVFYNVSEETAVWIANRERPLNDSSGTVTFSRNGNLVLTNGRNETLWSTNVTDTSPRNTSAQIQDNGNLVLRDTSTGSIIWESFAYPTDVFLPTMRITDNIYTRHKVVTTAWKNGSDPEPGSWTAGLEALNVPQIFIWNNGRPHWRSGPWNGMILSGVPDMYYPYLAAFSLWNDSTGTFYYTPHETTFLMRITQNTTGNLVQTMWNIQQRNWDITWVAVENECDVYQTCGPFGSCDIRDSPICSCIRGFEPVNTEEWESGNWTSGCARRRQLQCSLSNNTSGNGDGFLRLPFTKVPDFAEQFPTREPNVCRTRCMSNCSCIAYAHDPYIGCMSWSEPLVDFQRFNGVGIDLFLRLEASELDNHSDRMLVIVIPVVVGFAAISIVIIIAWFWNKRKGKRFGPTTTAKDIKVFEAEHVISSDSSAIVLKDETEKVNVEELPLFSFETLSNATYQFHENYLLGRGGFGLVYKGYLENGKVIAVKRLSAASGQGNEEFMNEVVVISKLQHRNLVRLIGCCVEGEEKMLIYEYMPNKSLDGCLFDPNHPSQKILDWNKRFNIIESIGRGLLYLHRDSRLKIIHRDLKPSNVLLDENWNPKISDFGMARIFGGNEDFGNTSKVVGTYGYMAPEYAMEGRFSEKSDVYSFGVLMLEIISGKKNTHYYNHELSLSLLGCAWKLWNEENGLDFVDQTIDSSNFEGEIVRCVHIALLCVQEFPNDRPSIQTVLSMLSHEIIDLPMPEEPVFAEKWNRSHVGTGTTQRSSQIGYPYSNDLTITVLDGR</sequence>
<feature type="domain" description="Bulb-type lectin" evidence="14">
    <location>
        <begin position="825"/>
        <end position="946"/>
    </location>
</feature>
<evidence type="ECO:0000256" key="2">
    <source>
        <dbReference type="ARBA" id="ARBA00022475"/>
    </source>
</evidence>
<evidence type="ECO:0000256" key="6">
    <source>
        <dbReference type="ARBA" id="ARBA00022741"/>
    </source>
</evidence>
<protein>
    <submittedName>
        <fullName evidence="16">Uncharacterized protein</fullName>
    </submittedName>
</protein>
<keyword evidence="17" id="KW-1185">Reference proteome</keyword>
<evidence type="ECO:0000256" key="1">
    <source>
        <dbReference type="ARBA" id="ARBA00004251"/>
    </source>
</evidence>
<comment type="caution">
    <text evidence="16">The sequence shown here is derived from an EMBL/GenBank/DDBJ whole genome shotgun (WGS) entry which is preliminary data.</text>
</comment>
<feature type="domain" description="Bulb-type lectin" evidence="14">
    <location>
        <begin position="29"/>
        <end position="150"/>
    </location>
</feature>
<dbReference type="InterPro" id="IPR017441">
    <property type="entry name" value="Protein_kinase_ATP_BS"/>
</dbReference>
<dbReference type="SMART" id="SM00108">
    <property type="entry name" value="B_lectin"/>
    <property type="match status" value="2"/>
</dbReference>
<dbReference type="PROSITE" id="PS00107">
    <property type="entry name" value="PROTEIN_KINASE_ATP"/>
    <property type="match status" value="2"/>
</dbReference>
<gene>
    <name evidence="16" type="ORF">RD792_002462</name>
</gene>